<dbReference type="EMBL" id="CAEZSM010000047">
    <property type="protein sequence ID" value="CAB4541753.1"/>
    <property type="molecule type" value="Genomic_DNA"/>
</dbReference>
<dbReference type="EMBL" id="CAFABD010000107">
    <property type="protein sequence ID" value="CAB4827875.1"/>
    <property type="molecule type" value="Genomic_DNA"/>
</dbReference>
<name>A0A6J7NZX0_9ZZZZ</name>
<protein>
    <submittedName>
        <fullName evidence="4">Unannotated protein</fullName>
    </submittedName>
</protein>
<reference evidence="4" key="1">
    <citation type="submission" date="2020-05" db="EMBL/GenBank/DDBJ databases">
        <authorList>
            <person name="Chiriac C."/>
            <person name="Salcher M."/>
            <person name="Ghai R."/>
            <person name="Kavagutti S V."/>
        </authorList>
    </citation>
    <scope>NUCLEOTIDE SEQUENCE</scope>
</reference>
<dbReference type="AlphaFoldDB" id="A0A6J7NZX0"/>
<accession>A0A6J7NZX0</accession>
<evidence type="ECO:0000256" key="1">
    <source>
        <dbReference type="SAM" id="Coils"/>
    </source>
</evidence>
<feature type="coiled-coil region" evidence="1">
    <location>
        <begin position="123"/>
        <end position="160"/>
    </location>
</feature>
<organism evidence="4">
    <name type="scientific">freshwater metagenome</name>
    <dbReference type="NCBI Taxonomy" id="449393"/>
    <lineage>
        <taxon>unclassified sequences</taxon>
        <taxon>metagenomes</taxon>
        <taxon>ecological metagenomes</taxon>
    </lineage>
</organism>
<dbReference type="EMBL" id="CAFBOX010000100">
    <property type="protein sequence ID" value="CAB4999000.1"/>
    <property type="molecule type" value="Genomic_DNA"/>
</dbReference>
<keyword evidence="1" id="KW-0175">Coiled coil</keyword>
<evidence type="ECO:0000313" key="3">
    <source>
        <dbReference type="EMBL" id="CAB4827875.1"/>
    </source>
</evidence>
<gene>
    <name evidence="2" type="ORF">UFOPK1438_00504</name>
    <name evidence="3" type="ORF">UFOPK3166_00738</name>
    <name evidence="4" type="ORF">UFOPK4035_00659</name>
</gene>
<sequence>MFRKIAISSIAGLLIAGVVTAVPASAAAKISNGVPCSKSGATSKTSNGTYKCAKNPTVKNSKLTWLSSDCITTANSYTKALANLPKIKTSTDATVAQLDVEIAATQKSMADAALDIPKFQGELDKAKAALALVQADAANLAKNKATIDKWKEAIKAWEKAIAGSGATTYQRALTRQQTYRGQALAQYTNAQRDVKDGLAMTQLICSKGY</sequence>
<evidence type="ECO:0000313" key="4">
    <source>
        <dbReference type="EMBL" id="CAB4999000.1"/>
    </source>
</evidence>
<evidence type="ECO:0000313" key="2">
    <source>
        <dbReference type="EMBL" id="CAB4541753.1"/>
    </source>
</evidence>
<proteinExistence type="predicted"/>